<feature type="compositionally biased region" description="Acidic residues" evidence="1">
    <location>
        <begin position="42"/>
        <end position="80"/>
    </location>
</feature>
<organism evidence="2">
    <name type="scientific">Tanacetum cinerariifolium</name>
    <name type="common">Dalmatian daisy</name>
    <name type="synonym">Chrysanthemum cinerariifolium</name>
    <dbReference type="NCBI Taxonomy" id="118510"/>
    <lineage>
        <taxon>Eukaryota</taxon>
        <taxon>Viridiplantae</taxon>
        <taxon>Streptophyta</taxon>
        <taxon>Embryophyta</taxon>
        <taxon>Tracheophyta</taxon>
        <taxon>Spermatophyta</taxon>
        <taxon>Magnoliopsida</taxon>
        <taxon>eudicotyledons</taxon>
        <taxon>Gunneridae</taxon>
        <taxon>Pentapetalae</taxon>
        <taxon>asterids</taxon>
        <taxon>campanulids</taxon>
        <taxon>Asterales</taxon>
        <taxon>Asteraceae</taxon>
        <taxon>Asteroideae</taxon>
        <taxon>Anthemideae</taxon>
        <taxon>Anthemidinae</taxon>
        <taxon>Tanacetum</taxon>
    </lineage>
</organism>
<dbReference type="EMBL" id="BKCJ010107692">
    <property type="protein sequence ID" value="GEX42763.1"/>
    <property type="molecule type" value="Genomic_DNA"/>
</dbReference>
<evidence type="ECO:0000256" key="1">
    <source>
        <dbReference type="SAM" id="MobiDB-lite"/>
    </source>
</evidence>
<gene>
    <name evidence="2" type="ORF">Tci_314738</name>
</gene>
<reference evidence="2" key="1">
    <citation type="journal article" date="2019" name="Sci. Rep.">
        <title>Draft genome of Tanacetum cinerariifolium, the natural source of mosquito coil.</title>
        <authorList>
            <person name="Yamashiro T."/>
            <person name="Shiraishi A."/>
            <person name="Satake H."/>
            <person name="Nakayama K."/>
        </authorList>
    </citation>
    <scope>NUCLEOTIDE SEQUENCE</scope>
</reference>
<feature type="compositionally biased region" description="Pro residues" evidence="1">
    <location>
        <begin position="84"/>
        <end position="97"/>
    </location>
</feature>
<evidence type="ECO:0000313" key="2">
    <source>
        <dbReference type="EMBL" id="GEX42763.1"/>
    </source>
</evidence>
<feature type="region of interest" description="Disordered" evidence="1">
    <location>
        <begin position="389"/>
        <end position="408"/>
    </location>
</feature>
<evidence type="ECO:0008006" key="3">
    <source>
        <dbReference type="Google" id="ProtNLM"/>
    </source>
</evidence>
<feature type="region of interest" description="Disordered" evidence="1">
    <location>
        <begin position="533"/>
        <end position="570"/>
    </location>
</feature>
<dbReference type="AlphaFoldDB" id="A0A699H6X3"/>
<name>A0A699H6X3_TANCI</name>
<feature type="compositionally biased region" description="Polar residues" evidence="1">
    <location>
        <begin position="541"/>
        <end position="550"/>
    </location>
</feature>
<proteinExistence type="predicted"/>
<protein>
    <recommendedName>
        <fullName evidence="3">Reverse transcriptase domain-containing protein</fullName>
    </recommendedName>
</protein>
<feature type="region of interest" description="Disordered" evidence="1">
    <location>
        <begin position="14"/>
        <end position="97"/>
    </location>
</feature>
<sequence>MLEDPYAYVVAAFQAPPLPDYMRGSEEPEQTPPLLEFVLEPSDLEEDPEEDPTDYPADEGDDDDDDDESSDDDEDDDDDYIPSPLLPVSPPLPVSSPPLPASLTYPLGYRAAMIRLRAETPSTSHPLPSGTPPLGTQPILTIPLTTLSPPLILPSTSPRADVLEVTLPPRNRLCITLGLRYEVGKSSSSASVRPTRGFRADYGFVSTLDDEIRRDPEREVGYGITDTWDEMLLGMPRAPATDETELGQRMTNFVTTIRQDTDEIYVRLDDAQDDRALISGWVNVLYRDIHDHARTARLMETEAKHSRQAWVQSLDTSDLARYEVMTLHTQVVAQHSEIGELRAKMAPKRTTRSTPATTTTTITTYVTEDQLKALIDQGIANALAALDADRSRNDEDSHDSRMGVRRQDPPAHKCTYQDFMKCKPLYFKGAKGVVELAQWLERMETMFHISNCIMENQIKFATCTLLGSALTKKMTDKYFPRGEIKKLKDKVERYVGGLSDVIHRSVVASRPKTMQEAIEMVIELMDGKGYKEKDKIRAKTRQNQEQTGSVEKSKVKPDKVKAQSKPKSIN</sequence>
<feature type="compositionally biased region" description="Basic and acidic residues" evidence="1">
    <location>
        <begin position="551"/>
        <end position="561"/>
    </location>
</feature>
<accession>A0A699H6X3</accession>
<comment type="caution">
    <text evidence="2">The sequence shown here is derived from an EMBL/GenBank/DDBJ whole genome shotgun (WGS) entry which is preliminary data.</text>
</comment>